<evidence type="ECO:0000313" key="1">
    <source>
        <dbReference type="EMBL" id="CAG8743657.1"/>
    </source>
</evidence>
<feature type="non-terminal residue" evidence="1">
    <location>
        <position position="141"/>
    </location>
</feature>
<name>A0ACA9QD97_9GLOM</name>
<dbReference type="Proteomes" id="UP000789920">
    <property type="component" value="Unassembled WGS sequence"/>
</dbReference>
<comment type="caution">
    <text evidence="1">The sequence shown here is derived from an EMBL/GenBank/DDBJ whole genome shotgun (WGS) entry which is preliminary data.</text>
</comment>
<reference evidence="1" key="1">
    <citation type="submission" date="2021-06" db="EMBL/GenBank/DDBJ databases">
        <authorList>
            <person name="Kallberg Y."/>
            <person name="Tangrot J."/>
            <person name="Rosling A."/>
        </authorList>
    </citation>
    <scope>NUCLEOTIDE SEQUENCE</scope>
    <source>
        <strain evidence="1">MA461A</strain>
    </source>
</reference>
<proteinExistence type="predicted"/>
<dbReference type="EMBL" id="CAJVQC010029798">
    <property type="protein sequence ID" value="CAG8743657.1"/>
    <property type="molecule type" value="Genomic_DNA"/>
</dbReference>
<feature type="non-terminal residue" evidence="1">
    <location>
        <position position="1"/>
    </location>
</feature>
<accession>A0ACA9QD97</accession>
<keyword evidence="2" id="KW-1185">Reference proteome</keyword>
<organism evidence="1 2">
    <name type="scientific">Racocetra persica</name>
    <dbReference type="NCBI Taxonomy" id="160502"/>
    <lineage>
        <taxon>Eukaryota</taxon>
        <taxon>Fungi</taxon>
        <taxon>Fungi incertae sedis</taxon>
        <taxon>Mucoromycota</taxon>
        <taxon>Glomeromycotina</taxon>
        <taxon>Glomeromycetes</taxon>
        <taxon>Diversisporales</taxon>
        <taxon>Gigasporaceae</taxon>
        <taxon>Racocetra</taxon>
    </lineage>
</organism>
<sequence length="141" mass="16434">KQIRSLDIIKDVFVKIAEITIPISIEIILATTYSLILENDCHYIIVSTIYEYNQAMEEQPIISKIQDKLYINENQKSLARKIRDVEYVDKLIITLKIANIINNDYGYIAVKCPYQKSECITYTNCGQSSHQFKDCLENKYK</sequence>
<evidence type="ECO:0000313" key="2">
    <source>
        <dbReference type="Proteomes" id="UP000789920"/>
    </source>
</evidence>
<gene>
    <name evidence="1" type="ORF">RPERSI_LOCUS13417</name>
</gene>
<protein>
    <submittedName>
        <fullName evidence="1">17090_t:CDS:1</fullName>
    </submittedName>
</protein>